<evidence type="ECO:0000256" key="7">
    <source>
        <dbReference type="PROSITE-ProRule" id="PRU10141"/>
    </source>
</evidence>
<evidence type="ECO:0000256" key="2">
    <source>
        <dbReference type="ARBA" id="ARBA00012513"/>
    </source>
</evidence>
<evidence type="ECO:0000256" key="5">
    <source>
        <dbReference type="ARBA" id="ARBA00022777"/>
    </source>
</evidence>
<dbReference type="GO" id="GO:0005524">
    <property type="term" value="F:ATP binding"/>
    <property type="evidence" value="ECO:0007669"/>
    <property type="project" value="UniProtKB-UniRule"/>
</dbReference>
<dbReference type="GO" id="GO:0004674">
    <property type="term" value="F:protein serine/threonine kinase activity"/>
    <property type="evidence" value="ECO:0007669"/>
    <property type="project" value="UniProtKB-EC"/>
</dbReference>
<evidence type="ECO:0000313" key="10">
    <source>
        <dbReference type="EMBL" id="KAK9804096.1"/>
    </source>
</evidence>
<dbReference type="InterPro" id="IPR000719">
    <property type="entry name" value="Prot_kinase_dom"/>
</dbReference>
<dbReference type="Gene3D" id="1.10.510.10">
    <property type="entry name" value="Transferase(Phosphotransferase) domain 1"/>
    <property type="match status" value="1"/>
</dbReference>
<dbReference type="PANTHER" id="PTHR11909">
    <property type="entry name" value="CASEIN KINASE-RELATED"/>
    <property type="match status" value="1"/>
</dbReference>
<dbReference type="Pfam" id="PF00069">
    <property type="entry name" value="Pkinase"/>
    <property type="match status" value="1"/>
</dbReference>
<sequence length="623" mass="70217">MALAHGKDKHDDDDAFPTPPAKVTVGGSPQFLVHQQLGKGGFGQVLKGVRAFPRASKDPHKPMHVAIKFEHKTSKGLTSKGVPYEWDIYQQLGDTPGLPMLLHKGFQDNFCVMIMELLGKSLWDICNVPHRTSLSEQYAACVAVECLSILEGIHEKGYVHGDVKPENLCLGAEVNGSEKKLFLVDLGLASKWRNQFRHLEYSQRPDDFRGTIRYASVHAHLGRQTSRRDDLESLGYTLIFLLNGELPWQGFTGDNKGFLVAKQKVSTSLEALCSRCSPPFQQFLEYAISLSFKETPNYKACQKLFEPLLGDPSTRKLAVDYGVHAGKVGQKRQRHPSFEETAMTHDLTLDKDGNLRKKLRTGFPAQQFLTIYDHRDTQKQRYHYNVSTTRLDTHISVGRADNLVITAVASYNELWLVVMDADPRVKDQRHIVTDNSHLRTSRPSESCATELLPREWISQYWDRGYFITAIAGSKSWQAMVVMTKGRPYQQQSYKVSAHFPCEWVRRKHSDGFMVTCCATIGSRDNYYWVVVVTAGAGFETQAVELDFVYPSEAIHHYWDRGYRITSVGASPDQIAVVMSLAPGYAAEAPQETLRTSTFPATHIKEKWDKDLYIAAACFGPMVS</sequence>
<dbReference type="InterPro" id="IPR011009">
    <property type="entry name" value="Kinase-like_dom_sf"/>
</dbReference>
<accession>A0AAW1P2X6</accession>
<evidence type="ECO:0000313" key="11">
    <source>
        <dbReference type="Proteomes" id="UP001465755"/>
    </source>
</evidence>
<dbReference type="PROSITE" id="PS00107">
    <property type="entry name" value="PROTEIN_KINASE_ATP"/>
    <property type="match status" value="1"/>
</dbReference>
<dbReference type="InterPro" id="IPR017441">
    <property type="entry name" value="Protein_kinase_ATP_BS"/>
</dbReference>
<dbReference type="PROSITE" id="PS00108">
    <property type="entry name" value="PROTEIN_KINASE_ST"/>
    <property type="match status" value="1"/>
</dbReference>
<dbReference type="EMBL" id="JALJOQ010000053">
    <property type="protein sequence ID" value="KAK9804096.1"/>
    <property type="molecule type" value="Genomic_DNA"/>
</dbReference>
<protein>
    <recommendedName>
        <fullName evidence="2">non-specific serine/threonine protein kinase</fullName>
        <ecNumber evidence="2">2.7.11.1</ecNumber>
    </recommendedName>
</protein>
<keyword evidence="11" id="KW-1185">Reference proteome</keyword>
<dbReference type="AlphaFoldDB" id="A0AAW1P2X6"/>
<dbReference type="PROSITE" id="PS50011">
    <property type="entry name" value="PROTEIN_KINASE_DOM"/>
    <property type="match status" value="1"/>
</dbReference>
<evidence type="ECO:0000256" key="6">
    <source>
        <dbReference type="ARBA" id="ARBA00022840"/>
    </source>
</evidence>
<evidence type="ECO:0000256" key="8">
    <source>
        <dbReference type="SAM" id="MobiDB-lite"/>
    </source>
</evidence>
<keyword evidence="6 7" id="KW-0067">ATP-binding</keyword>
<reference evidence="10 11" key="1">
    <citation type="journal article" date="2024" name="Nat. Commun.">
        <title>Phylogenomics reveals the evolutionary origins of lichenization in chlorophyte algae.</title>
        <authorList>
            <person name="Puginier C."/>
            <person name="Libourel C."/>
            <person name="Otte J."/>
            <person name="Skaloud P."/>
            <person name="Haon M."/>
            <person name="Grisel S."/>
            <person name="Petersen M."/>
            <person name="Berrin J.G."/>
            <person name="Delaux P.M."/>
            <person name="Dal Grande F."/>
            <person name="Keller J."/>
        </authorList>
    </citation>
    <scope>NUCLEOTIDE SEQUENCE [LARGE SCALE GENOMIC DNA]</scope>
    <source>
        <strain evidence="10 11">SAG 2036</strain>
    </source>
</reference>
<dbReference type="InterPro" id="IPR050235">
    <property type="entry name" value="CK1_Ser-Thr_kinase"/>
</dbReference>
<evidence type="ECO:0000256" key="3">
    <source>
        <dbReference type="ARBA" id="ARBA00022679"/>
    </source>
</evidence>
<dbReference type="Proteomes" id="UP001465755">
    <property type="component" value="Unassembled WGS sequence"/>
</dbReference>
<dbReference type="SUPFAM" id="SSF56112">
    <property type="entry name" value="Protein kinase-like (PK-like)"/>
    <property type="match status" value="1"/>
</dbReference>
<dbReference type="InterPro" id="IPR008271">
    <property type="entry name" value="Ser/Thr_kinase_AS"/>
</dbReference>
<feature type="binding site" evidence="7">
    <location>
        <position position="68"/>
    </location>
    <ligand>
        <name>ATP</name>
        <dbReference type="ChEBI" id="CHEBI:30616"/>
    </ligand>
</feature>
<dbReference type="CDD" id="cd14016">
    <property type="entry name" value="STKc_CK1"/>
    <property type="match status" value="1"/>
</dbReference>
<organism evidence="10 11">
    <name type="scientific">Symbiochloris irregularis</name>
    <dbReference type="NCBI Taxonomy" id="706552"/>
    <lineage>
        <taxon>Eukaryota</taxon>
        <taxon>Viridiplantae</taxon>
        <taxon>Chlorophyta</taxon>
        <taxon>core chlorophytes</taxon>
        <taxon>Trebouxiophyceae</taxon>
        <taxon>Trebouxiales</taxon>
        <taxon>Trebouxiaceae</taxon>
        <taxon>Symbiochloris</taxon>
    </lineage>
</organism>
<name>A0AAW1P2X6_9CHLO</name>
<feature type="region of interest" description="Disordered" evidence="8">
    <location>
        <begin position="1"/>
        <end position="21"/>
    </location>
</feature>
<keyword evidence="4 7" id="KW-0547">Nucleotide-binding</keyword>
<keyword evidence="5" id="KW-0418">Kinase</keyword>
<dbReference type="EC" id="2.7.11.1" evidence="2"/>
<dbReference type="Pfam" id="PF24289">
    <property type="entry name" value="DUF7477"/>
    <property type="match status" value="1"/>
</dbReference>
<keyword evidence="3" id="KW-0808">Transferase</keyword>
<evidence type="ECO:0000256" key="1">
    <source>
        <dbReference type="ARBA" id="ARBA00005926"/>
    </source>
</evidence>
<dbReference type="InterPro" id="IPR055900">
    <property type="entry name" value="DUF7477"/>
</dbReference>
<evidence type="ECO:0000259" key="9">
    <source>
        <dbReference type="PROSITE" id="PS50011"/>
    </source>
</evidence>
<gene>
    <name evidence="10" type="ORF">WJX73_007044</name>
</gene>
<evidence type="ECO:0000256" key="4">
    <source>
        <dbReference type="ARBA" id="ARBA00022741"/>
    </source>
</evidence>
<proteinExistence type="inferred from homology"/>
<comment type="caution">
    <text evidence="10">The sequence shown here is derived from an EMBL/GenBank/DDBJ whole genome shotgun (WGS) entry which is preliminary data.</text>
</comment>
<feature type="domain" description="Protein kinase" evidence="9">
    <location>
        <begin position="31"/>
        <end position="309"/>
    </location>
</feature>
<comment type="similarity">
    <text evidence="1">Belongs to the protein kinase superfamily. CK1 Ser/Thr protein kinase family. Casein kinase I subfamily.</text>
</comment>
<dbReference type="SMART" id="SM00220">
    <property type="entry name" value="S_TKc"/>
    <property type="match status" value="1"/>
</dbReference>
<feature type="compositionally biased region" description="Basic and acidic residues" evidence="8">
    <location>
        <begin position="1"/>
        <end position="12"/>
    </location>
</feature>